<sequence length="109" mass="12398">MKQENLPKLNKKVISHLSTIQKACTRHRVEKLAVFGSVLTEKGNPGDIDILVTFHDMDPVQYMHEYFGLESALEKIFNLPIDLVEENAIRNPVFREIIAESSIIVYAST</sequence>
<dbReference type="InterPro" id="IPR002934">
    <property type="entry name" value="Polymerase_NTP_transf_dom"/>
</dbReference>
<comment type="caution">
    <text evidence="14">The sequence shown here is derived from an EMBL/GenBank/DDBJ whole genome shotgun (WGS) entry which is preliminary data.</text>
</comment>
<evidence type="ECO:0000256" key="3">
    <source>
        <dbReference type="ARBA" id="ARBA00022679"/>
    </source>
</evidence>
<keyword evidence="15" id="KW-1185">Reference proteome</keyword>
<dbReference type="EMBL" id="QGMZ01000044">
    <property type="protein sequence ID" value="PWR70327.1"/>
    <property type="molecule type" value="Genomic_DNA"/>
</dbReference>
<dbReference type="PANTHER" id="PTHR33571">
    <property type="entry name" value="SSL8005 PROTEIN"/>
    <property type="match status" value="1"/>
</dbReference>
<dbReference type="RefSeq" id="WP_109942153.1">
    <property type="nucleotide sequence ID" value="NZ_CP176366.1"/>
</dbReference>
<dbReference type="GO" id="GO:0046872">
    <property type="term" value="F:metal ion binding"/>
    <property type="evidence" value="ECO:0007669"/>
    <property type="project" value="UniProtKB-KW"/>
</dbReference>
<comment type="cofactor">
    <cofactor evidence="1">
        <name>Mg(2+)</name>
        <dbReference type="ChEBI" id="CHEBI:18420"/>
    </cofactor>
</comment>
<evidence type="ECO:0000256" key="5">
    <source>
        <dbReference type="ARBA" id="ARBA00022723"/>
    </source>
</evidence>
<evidence type="ECO:0000256" key="11">
    <source>
        <dbReference type="ARBA" id="ARBA00047518"/>
    </source>
</evidence>
<dbReference type="GeneID" id="97609876"/>
<feature type="domain" description="Polymerase nucleotidyl transferase" evidence="13">
    <location>
        <begin position="21"/>
        <end position="104"/>
    </location>
</feature>
<gene>
    <name evidence="14" type="ORF">DLD82_16120</name>
</gene>
<evidence type="ECO:0000256" key="8">
    <source>
        <dbReference type="ARBA" id="ARBA00022842"/>
    </source>
</evidence>
<evidence type="ECO:0000313" key="15">
    <source>
        <dbReference type="Proteomes" id="UP000245934"/>
    </source>
</evidence>
<evidence type="ECO:0000256" key="10">
    <source>
        <dbReference type="ARBA" id="ARBA00038276"/>
    </source>
</evidence>
<dbReference type="Gene3D" id="3.30.460.10">
    <property type="entry name" value="Beta Polymerase, domain 2"/>
    <property type="match status" value="1"/>
</dbReference>
<keyword evidence="5" id="KW-0479">Metal-binding</keyword>
<reference evidence="14 15" key="1">
    <citation type="submission" date="2018-05" db="EMBL/GenBank/DDBJ databases">
        <title>Draft genome of Methanospirillum stamsii Pt1.</title>
        <authorList>
            <person name="Dueholm M.S."/>
            <person name="Nielsen P.H."/>
            <person name="Bakmann L.F."/>
            <person name="Otzen D.E."/>
        </authorList>
    </citation>
    <scope>NUCLEOTIDE SEQUENCE [LARGE SCALE GENOMIC DNA]</scope>
    <source>
        <strain evidence="14 15">Pt1</strain>
    </source>
</reference>
<dbReference type="SUPFAM" id="SSF81301">
    <property type="entry name" value="Nucleotidyltransferase"/>
    <property type="match status" value="1"/>
</dbReference>
<comment type="catalytic activity">
    <reaction evidence="11">
        <text>O-(5'-adenylyl)-L-tyrosyl-[protein] + ATP = O-[5'-(adenylyl-(5'-&gt;3')-adenylyl)]-L-tyrosyl-[protein] + diphosphate</text>
        <dbReference type="Rhea" id="RHEA:66528"/>
        <dbReference type="Rhea" id="RHEA-COMP:13846"/>
        <dbReference type="Rhea" id="RHEA-COMP:17046"/>
        <dbReference type="ChEBI" id="CHEBI:30616"/>
        <dbReference type="ChEBI" id="CHEBI:33019"/>
        <dbReference type="ChEBI" id="CHEBI:83624"/>
        <dbReference type="ChEBI" id="CHEBI:167160"/>
    </reaction>
</comment>
<accession>A0A2V2N2E3</accession>
<dbReference type="InterPro" id="IPR052038">
    <property type="entry name" value="Type-VII_TA_antitoxin"/>
</dbReference>
<evidence type="ECO:0000256" key="6">
    <source>
        <dbReference type="ARBA" id="ARBA00022741"/>
    </source>
</evidence>
<evidence type="ECO:0000259" key="13">
    <source>
        <dbReference type="Pfam" id="PF01909"/>
    </source>
</evidence>
<protein>
    <recommendedName>
        <fullName evidence="9">protein adenylyltransferase</fullName>
        <ecNumber evidence="9">2.7.7.108</ecNumber>
    </recommendedName>
</protein>
<proteinExistence type="inferred from homology"/>
<comment type="catalytic activity">
    <reaction evidence="12">
        <text>L-tyrosyl-[protein] + ATP = O-(5'-adenylyl)-L-tyrosyl-[protein] + diphosphate</text>
        <dbReference type="Rhea" id="RHEA:54288"/>
        <dbReference type="Rhea" id="RHEA-COMP:10136"/>
        <dbReference type="Rhea" id="RHEA-COMP:13846"/>
        <dbReference type="ChEBI" id="CHEBI:30616"/>
        <dbReference type="ChEBI" id="CHEBI:33019"/>
        <dbReference type="ChEBI" id="CHEBI:46858"/>
        <dbReference type="ChEBI" id="CHEBI:83624"/>
        <dbReference type="EC" id="2.7.7.108"/>
    </reaction>
</comment>
<dbReference type="Pfam" id="PF01909">
    <property type="entry name" value="NTP_transf_2"/>
    <property type="match status" value="1"/>
</dbReference>
<keyword evidence="3" id="KW-0808">Transferase</keyword>
<keyword evidence="8" id="KW-0460">Magnesium</keyword>
<evidence type="ECO:0000256" key="7">
    <source>
        <dbReference type="ARBA" id="ARBA00022840"/>
    </source>
</evidence>
<evidence type="ECO:0000256" key="2">
    <source>
        <dbReference type="ARBA" id="ARBA00022649"/>
    </source>
</evidence>
<keyword evidence="4" id="KW-0548">Nucleotidyltransferase</keyword>
<dbReference type="GO" id="GO:0005524">
    <property type="term" value="F:ATP binding"/>
    <property type="evidence" value="ECO:0007669"/>
    <property type="project" value="UniProtKB-KW"/>
</dbReference>
<evidence type="ECO:0000256" key="1">
    <source>
        <dbReference type="ARBA" id="ARBA00001946"/>
    </source>
</evidence>
<evidence type="ECO:0000256" key="12">
    <source>
        <dbReference type="ARBA" id="ARBA00048696"/>
    </source>
</evidence>
<evidence type="ECO:0000256" key="4">
    <source>
        <dbReference type="ARBA" id="ARBA00022695"/>
    </source>
</evidence>
<evidence type="ECO:0000256" key="9">
    <source>
        <dbReference type="ARBA" id="ARBA00034531"/>
    </source>
</evidence>
<dbReference type="GO" id="GO:0070733">
    <property type="term" value="F:AMPylase activity"/>
    <property type="evidence" value="ECO:0007669"/>
    <property type="project" value="UniProtKB-EC"/>
</dbReference>
<dbReference type="EC" id="2.7.7.108" evidence="9"/>
<keyword evidence="2" id="KW-1277">Toxin-antitoxin system</keyword>
<dbReference type="Proteomes" id="UP000245934">
    <property type="component" value="Unassembled WGS sequence"/>
</dbReference>
<dbReference type="PANTHER" id="PTHR33571:SF12">
    <property type="entry name" value="BSL3053 PROTEIN"/>
    <property type="match status" value="1"/>
</dbReference>
<name>A0A2V2N2E3_9EURY</name>
<keyword evidence="6" id="KW-0547">Nucleotide-binding</keyword>
<keyword evidence="7" id="KW-0067">ATP-binding</keyword>
<dbReference type="InterPro" id="IPR043519">
    <property type="entry name" value="NT_sf"/>
</dbReference>
<evidence type="ECO:0000313" key="14">
    <source>
        <dbReference type="EMBL" id="PWR70327.1"/>
    </source>
</evidence>
<organism evidence="14 15">
    <name type="scientific">Methanospirillum stamsii</name>
    <dbReference type="NCBI Taxonomy" id="1277351"/>
    <lineage>
        <taxon>Archaea</taxon>
        <taxon>Methanobacteriati</taxon>
        <taxon>Methanobacteriota</taxon>
        <taxon>Stenosarchaea group</taxon>
        <taxon>Methanomicrobia</taxon>
        <taxon>Methanomicrobiales</taxon>
        <taxon>Methanospirillaceae</taxon>
        <taxon>Methanospirillum</taxon>
    </lineage>
</organism>
<dbReference type="CDD" id="cd05403">
    <property type="entry name" value="NT_KNTase_like"/>
    <property type="match status" value="1"/>
</dbReference>
<dbReference type="AlphaFoldDB" id="A0A2V2N2E3"/>
<comment type="similarity">
    <text evidence="10">Belongs to the MntA antitoxin family.</text>
</comment>